<evidence type="ECO:0000313" key="2">
    <source>
        <dbReference type="EMBL" id="CAD7698185.1"/>
    </source>
</evidence>
<dbReference type="AlphaFoldDB" id="A0A8S1ISD6"/>
<keyword evidence="3" id="KW-1185">Reference proteome</keyword>
<evidence type="ECO:0000256" key="1">
    <source>
        <dbReference type="SAM" id="MobiDB-lite"/>
    </source>
</evidence>
<protein>
    <submittedName>
        <fullName evidence="2">Uncharacterized protein</fullName>
    </submittedName>
</protein>
<feature type="region of interest" description="Disordered" evidence="1">
    <location>
        <begin position="43"/>
        <end position="85"/>
    </location>
</feature>
<proteinExistence type="predicted"/>
<feature type="region of interest" description="Disordered" evidence="1">
    <location>
        <begin position="1"/>
        <end position="27"/>
    </location>
</feature>
<gene>
    <name evidence="2" type="ORF">OSTQU699_LOCUS3546</name>
</gene>
<dbReference type="Proteomes" id="UP000708148">
    <property type="component" value="Unassembled WGS sequence"/>
</dbReference>
<evidence type="ECO:0000313" key="3">
    <source>
        <dbReference type="Proteomes" id="UP000708148"/>
    </source>
</evidence>
<feature type="compositionally biased region" description="Basic and acidic residues" evidence="1">
    <location>
        <begin position="12"/>
        <end position="23"/>
    </location>
</feature>
<accession>A0A8S1ISD6</accession>
<sequence length="103" mass="10918">MLAELATLHRRSSGEKHTAERVHTRPGLSSLFCPGAAAALGATHYGAEQTPSPGPPGSQRAPAPSLATRTTNLTGRPQRRSVAVMSTRHKAPLYCDVGDKFDE</sequence>
<organism evidence="2 3">
    <name type="scientific">Ostreobium quekettii</name>
    <dbReference type="NCBI Taxonomy" id="121088"/>
    <lineage>
        <taxon>Eukaryota</taxon>
        <taxon>Viridiplantae</taxon>
        <taxon>Chlorophyta</taxon>
        <taxon>core chlorophytes</taxon>
        <taxon>Ulvophyceae</taxon>
        <taxon>TCBD clade</taxon>
        <taxon>Bryopsidales</taxon>
        <taxon>Ostreobineae</taxon>
        <taxon>Ostreobiaceae</taxon>
        <taxon>Ostreobium</taxon>
    </lineage>
</organism>
<reference evidence="2" key="1">
    <citation type="submission" date="2020-12" db="EMBL/GenBank/DDBJ databases">
        <authorList>
            <person name="Iha C."/>
        </authorList>
    </citation>
    <scope>NUCLEOTIDE SEQUENCE</scope>
</reference>
<name>A0A8S1ISD6_9CHLO</name>
<dbReference type="EMBL" id="CAJHUC010000778">
    <property type="protein sequence ID" value="CAD7698185.1"/>
    <property type="molecule type" value="Genomic_DNA"/>
</dbReference>
<comment type="caution">
    <text evidence="2">The sequence shown here is derived from an EMBL/GenBank/DDBJ whole genome shotgun (WGS) entry which is preliminary data.</text>
</comment>